<evidence type="ECO:0008006" key="3">
    <source>
        <dbReference type="Google" id="ProtNLM"/>
    </source>
</evidence>
<feature type="non-terminal residue" evidence="1">
    <location>
        <position position="1"/>
    </location>
</feature>
<evidence type="ECO:0000313" key="2">
    <source>
        <dbReference type="Proteomes" id="UP000812287"/>
    </source>
</evidence>
<organism evidence="1 2">
    <name type="scientific">Guyanagaster necrorhizus</name>
    <dbReference type="NCBI Taxonomy" id="856835"/>
    <lineage>
        <taxon>Eukaryota</taxon>
        <taxon>Fungi</taxon>
        <taxon>Dikarya</taxon>
        <taxon>Basidiomycota</taxon>
        <taxon>Agaricomycotina</taxon>
        <taxon>Agaricomycetes</taxon>
        <taxon>Agaricomycetidae</taxon>
        <taxon>Agaricales</taxon>
        <taxon>Marasmiineae</taxon>
        <taxon>Physalacriaceae</taxon>
        <taxon>Guyanagaster</taxon>
    </lineage>
</organism>
<accession>A0A9P8AWQ6</accession>
<sequence>VSSDYIDWTFTQFYNELFNWYFSRDYHIDRKIAKCFQGSRHVQDYTFELQSQFKMLRDESECT</sequence>
<evidence type="ECO:0000313" key="1">
    <source>
        <dbReference type="EMBL" id="KAG7450828.1"/>
    </source>
</evidence>
<gene>
    <name evidence="1" type="ORF">BT62DRAFT_884722</name>
</gene>
<keyword evidence="2" id="KW-1185">Reference proteome</keyword>
<dbReference type="OrthoDB" id="3205788at2759"/>
<comment type="caution">
    <text evidence="1">The sequence shown here is derived from an EMBL/GenBank/DDBJ whole genome shotgun (WGS) entry which is preliminary data.</text>
</comment>
<name>A0A9P8AWQ6_9AGAR</name>
<protein>
    <recommendedName>
        <fullName evidence="3">Retrotransposon gag domain-containing protein</fullName>
    </recommendedName>
</protein>
<proteinExistence type="predicted"/>
<dbReference type="GeneID" id="66105102"/>
<reference evidence="1" key="1">
    <citation type="submission" date="2020-11" db="EMBL/GenBank/DDBJ databases">
        <title>Adaptations for nitrogen fixation in a non-lichenized fungal sporocarp promotes dispersal by wood-feeding termites.</title>
        <authorList>
            <consortium name="DOE Joint Genome Institute"/>
            <person name="Koch R.A."/>
            <person name="Yoon G."/>
            <person name="Arayal U."/>
            <person name="Lail K."/>
            <person name="Amirebrahimi M."/>
            <person name="Labutti K."/>
            <person name="Lipzen A."/>
            <person name="Riley R."/>
            <person name="Barry K."/>
            <person name="Henrissat B."/>
            <person name="Grigoriev I.V."/>
            <person name="Herr J.R."/>
            <person name="Aime M.C."/>
        </authorList>
    </citation>
    <scope>NUCLEOTIDE SEQUENCE</scope>
    <source>
        <strain evidence="1">MCA 3950</strain>
    </source>
</reference>
<dbReference type="RefSeq" id="XP_043044328.1">
    <property type="nucleotide sequence ID" value="XM_043182805.1"/>
</dbReference>
<dbReference type="AlphaFoldDB" id="A0A9P8AWQ6"/>
<dbReference type="Proteomes" id="UP000812287">
    <property type="component" value="Unassembled WGS sequence"/>
</dbReference>
<dbReference type="EMBL" id="MU250526">
    <property type="protein sequence ID" value="KAG7450828.1"/>
    <property type="molecule type" value="Genomic_DNA"/>
</dbReference>